<organism evidence="1">
    <name type="scientific">uncultured Caudovirales phage</name>
    <dbReference type="NCBI Taxonomy" id="2100421"/>
    <lineage>
        <taxon>Viruses</taxon>
        <taxon>Duplodnaviria</taxon>
        <taxon>Heunggongvirae</taxon>
        <taxon>Uroviricota</taxon>
        <taxon>Caudoviricetes</taxon>
        <taxon>Peduoviridae</taxon>
        <taxon>Maltschvirus</taxon>
        <taxon>Maltschvirus maltsch</taxon>
    </lineage>
</organism>
<sequence>MSFAMDDYVDVAERIRLAKELYPEMSFQTLEDSVVEVNGAYFVRVKVALYRDPADTRPAVCIAWEPIPGKTPYTRDSEAMNSETSAMGRCCIAIGIPSKKVASKDEMKARLANVTPISANHWTTPEGEPIIKVHAFVQEDEEPLQCKHGSMRLKQGLSTKTGKDYYGWTCGGGDLADQCPAQWWDLGPDGVWKPKVAKNG</sequence>
<evidence type="ECO:0000313" key="1">
    <source>
        <dbReference type="EMBL" id="CAB4217097.1"/>
    </source>
</evidence>
<protein>
    <submittedName>
        <fullName evidence="1">Uncharacterized protein</fullName>
    </submittedName>
</protein>
<accession>A0A6J5SRG8</accession>
<dbReference type="InterPro" id="IPR057999">
    <property type="entry name" value="Gp49"/>
</dbReference>
<proteinExistence type="predicted"/>
<gene>
    <name evidence="1" type="ORF">UFOVP1502_10</name>
</gene>
<reference evidence="1" key="1">
    <citation type="submission" date="2020-05" db="EMBL/GenBank/DDBJ databases">
        <authorList>
            <person name="Chiriac C."/>
            <person name="Salcher M."/>
            <person name="Ghai R."/>
            <person name="Kavagutti S V."/>
        </authorList>
    </citation>
    <scope>NUCLEOTIDE SEQUENCE</scope>
</reference>
<dbReference type="EMBL" id="LR797441">
    <property type="protein sequence ID" value="CAB4217097.1"/>
    <property type="molecule type" value="Genomic_DNA"/>
</dbReference>
<name>A0A6J5SRG8_9CAUD</name>
<dbReference type="Pfam" id="PF25690">
    <property type="entry name" value="Phage_gp49"/>
    <property type="match status" value="1"/>
</dbReference>